<evidence type="ECO:0000313" key="3">
    <source>
        <dbReference type="EMBL" id="MET3791832.1"/>
    </source>
</evidence>
<dbReference type="Proteomes" id="UP001549076">
    <property type="component" value="Unassembled WGS sequence"/>
</dbReference>
<organism evidence="3 4">
    <name type="scientific">Aquamicrobium terrae</name>
    <dbReference type="NCBI Taxonomy" id="1324945"/>
    <lineage>
        <taxon>Bacteria</taxon>
        <taxon>Pseudomonadati</taxon>
        <taxon>Pseudomonadota</taxon>
        <taxon>Alphaproteobacteria</taxon>
        <taxon>Hyphomicrobiales</taxon>
        <taxon>Phyllobacteriaceae</taxon>
        <taxon>Aquamicrobium</taxon>
    </lineage>
</organism>
<gene>
    <name evidence="3" type="ORF">ABID37_002040</name>
</gene>
<dbReference type="Gene3D" id="1.25.40.10">
    <property type="entry name" value="Tetratricopeptide repeat domain"/>
    <property type="match status" value="1"/>
</dbReference>
<proteinExistence type="predicted"/>
<keyword evidence="2" id="KW-0812">Transmembrane</keyword>
<comment type="caution">
    <text evidence="3">The sequence shown here is derived from an EMBL/GenBank/DDBJ whole genome shotgun (WGS) entry which is preliminary data.</text>
</comment>
<accession>A0ABV2N131</accession>
<dbReference type="SUPFAM" id="SSF48452">
    <property type="entry name" value="TPR-like"/>
    <property type="match status" value="1"/>
</dbReference>
<dbReference type="RefSeq" id="WP_354194242.1">
    <property type="nucleotide sequence ID" value="NZ_JBEPML010000005.1"/>
</dbReference>
<keyword evidence="4" id="KW-1185">Reference proteome</keyword>
<evidence type="ECO:0000256" key="2">
    <source>
        <dbReference type="SAM" id="Phobius"/>
    </source>
</evidence>
<feature type="transmembrane region" description="Helical" evidence="2">
    <location>
        <begin position="148"/>
        <end position="165"/>
    </location>
</feature>
<keyword evidence="2" id="KW-1133">Transmembrane helix</keyword>
<reference evidence="3 4" key="1">
    <citation type="submission" date="2024-06" db="EMBL/GenBank/DDBJ databases">
        <title>Genomic Encyclopedia of Type Strains, Phase IV (KMG-IV): sequencing the most valuable type-strain genomes for metagenomic binning, comparative biology and taxonomic classification.</title>
        <authorList>
            <person name="Goeker M."/>
        </authorList>
    </citation>
    <scope>NUCLEOTIDE SEQUENCE [LARGE SCALE GENOMIC DNA]</scope>
    <source>
        <strain evidence="3 4">DSM 27865</strain>
    </source>
</reference>
<keyword evidence="2" id="KW-0472">Membrane</keyword>
<dbReference type="PROSITE" id="PS50005">
    <property type="entry name" value="TPR"/>
    <property type="match status" value="1"/>
</dbReference>
<keyword evidence="1" id="KW-0802">TPR repeat</keyword>
<evidence type="ECO:0000313" key="4">
    <source>
        <dbReference type="Proteomes" id="UP001549076"/>
    </source>
</evidence>
<dbReference type="InterPro" id="IPR011990">
    <property type="entry name" value="TPR-like_helical_dom_sf"/>
</dbReference>
<dbReference type="EMBL" id="JBEPML010000005">
    <property type="protein sequence ID" value="MET3791832.1"/>
    <property type="molecule type" value="Genomic_DNA"/>
</dbReference>
<dbReference type="InterPro" id="IPR019734">
    <property type="entry name" value="TPR_rpt"/>
</dbReference>
<feature type="repeat" description="TPR" evidence="1">
    <location>
        <begin position="399"/>
        <end position="432"/>
    </location>
</feature>
<name>A0ABV2N131_9HYPH</name>
<sequence length="568" mass="61528">MQSTTPAAPAVRKTLERVLASSTFSRSERARDLLQYLVEREQAGEADRLKGFAIAVDVFGKDADFDPSTDAVVRVQAGRLRDLLQQYFATEGAAEPVRIVIPRGSYIPAYVSNGPQPAPAEAAEDAPFPAPAQDAPAIPSSLSRQMRFMWAAMGLVSVMLAVLFLRQTILVGQHAEAPAETTRTGSIGTLAPDTLPVIYISTAADTPGQATMLATLRSGLSGFDTIDFIGRDFEGSPNPVSQAMSFVFKLAPGAEADSITVEIQNIGTDRVLISRTFNPEDMSPARIEDSVAGMLSATTTASGTIYAYIEQAGIQTGLARCLLLNDDYYQDPIPSVHKAAYSCFEQLIAEGGKSPLIYSEMAVLHLQAVTSRYDYPKDATPEKALSMAHRAVQMGATSPYAHRAYGYLNSRLGNTEEAIRWMRKAYELNTYDLSMAAAYGYGLVFAGDYVQGTAIMARAVEASSSRPSWWDFGLFLGQFMLGNMKKAASAAEALKPASTRSHYLAARLIAADYANDAAARDRLIAELASRYPRFVANPRRVFEQREYPPDMVDRLVEALRAAGLGKAS</sequence>
<evidence type="ECO:0000256" key="1">
    <source>
        <dbReference type="PROSITE-ProRule" id="PRU00339"/>
    </source>
</evidence>
<protein>
    <submittedName>
        <fullName evidence="3">Tetratricopeptide (TPR) repeat protein</fullName>
    </submittedName>
</protein>